<dbReference type="PRINTS" id="PR00834">
    <property type="entry name" value="PROTEASES2C"/>
</dbReference>
<organism evidence="5 6">
    <name type="scientific">Evansella caseinilytica</name>
    <dbReference type="NCBI Taxonomy" id="1503961"/>
    <lineage>
        <taxon>Bacteria</taxon>
        <taxon>Bacillati</taxon>
        <taxon>Bacillota</taxon>
        <taxon>Bacilli</taxon>
        <taxon>Bacillales</taxon>
        <taxon>Bacillaceae</taxon>
        <taxon>Evansella</taxon>
    </lineage>
</organism>
<evidence type="ECO:0000256" key="1">
    <source>
        <dbReference type="ARBA" id="ARBA00010541"/>
    </source>
</evidence>
<dbReference type="OrthoDB" id="9766361at2"/>
<dbReference type="InterPro" id="IPR001940">
    <property type="entry name" value="Peptidase_S1C"/>
</dbReference>
<dbReference type="Gene3D" id="2.40.10.10">
    <property type="entry name" value="Trypsin-like serine proteases"/>
    <property type="match status" value="2"/>
</dbReference>
<evidence type="ECO:0000256" key="3">
    <source>
        <dbReference type="ARBA" id="ARBA00022801"/>
    </source>
</evidence>
<dbReference type="PANTHER" id="PTHR43343:SF3">
    <property type="entry name" value="PROTEASE DO-LIKE 8, CHLOROPLASTIC"/>
    <property type="match status" value="1"/>
</dbReference>
<name>A0A1H3SVN2_9BACI</name>
<dbReference type="GO" id="GO:0006508">
    <property type="term" value="P:proteolysis"/>
    <property type="evidence" value="ECO:0007669"/>
    <property type="project" value="UniProtKB-KW"/>
</dbReference>
<proteinExistence type="inferred from homology"/>
<protein>
    <submittedName>
        <fullName evidence="5">Serine protease Do</fullName>
    </submittedName>
</protein>
<evidence type="ECO:0000313" key="6">
    <source>
        <dbReference type="Proteomes" id="UP000198935"/>
    </source>
</evidence>
<dbReference type="Proteomes" id="UP000198935">
    <property type="component" value="Unassembled WGS sequence"/>
</dbReference>
<dbReference type="EMBL" id="FNPI01000012">
    <property type="protein sequence ID" value="SDZ41179.1"/>
    <property type="molecule type" value="Genomic_DNA"/>
</dbReference>
<dbReference type="InterPro" id="IPR043504">
    <property type="entry name" value="Peptidase_S1_PA_chymotrypsin"/>
</dbReference>
<comment type="similarity">
    <text evidence="1">Belongs to the peptidase S1C family.</text>
</comment>
<evidence type="ECO:0000256" key="4">
    <source>
        <dbReference type="ARBA" id="ARBA00022825"/>
    </source>
</evidence>
<dbReference type="AlphaFoldDB" id="A0A1H3SVN2"/>
<dbReference type="STRING" id="1503961.SAMN05421736_11219"/>
<dbReference type="GO" id="GO:0004252">
    <property type="term" value="F:serine-type endopeptidase activity"/>
    <property type="evidence" value="ECO:0007669"/>
    <property type="project" value="InterPro"/>
</dbReference>
<dbReference type="InterPro" id="IPR009003">
    <property type="entry name" value="Peptidase_S1_PA"/>
</dbReference>
<keyword evidence="4" id="KW-0720">Serine protease</keyword>
<keyword evidence="3" id="KW-0378">Hydrolase</keyword>
<gene>
    <name evidence="5" type="ORF">SAMN05421736_11219</name>
</gene>
<sequence length="225" mass="24063">MTVASVLVLALLSNVWALWPQLVNLDAIRFLAVSRELSANEDVQLYKESVVVIRTDSSKGTGFYFSADGYIMTNYHVVGEEASAAAVFQDGSRYRAEVVETIPDIDIAVLKIDAEPAAHPTLTFTAEWEPDNDVYVIGNPLFFNYIANKGTVLGLTTASSKSLPVMMIDAPVYKGNSGSPVINEAGEVVGVVFATSSVEHDGSRTKVGLAVPAEYVAEVVGAITD</sequence>
<dbReference type="InterPro" id="IPR051201">
    <property type="entry name" value="Chloro_Bact_Ser_Proteases"/>
</dbReference>
<evidence type="ECO:0000313" key="5">
    <source>
        <dbReference type="EMBL" id="SDZ41179.1"/>
    </source>
</evidence>
<dbReference type="PANTHER" id="PTHR43343">
    <property type="entry name" value="PEPTIDASE S12"/>
    <property type="match status" value="1"/>
</dbReference>
<evidence type="ECO:0000256" key="2">
    <source>
        <dbReference type="ARBA" id="ARBA00022670"/>
    </source>
</evidence>
<dbReference type="SUPFAM" id="SSF50494">
    <property type="entry name" value="Trypsin-like serine proteases"/>
    <property type="match status" value="1"/>
</dbReference>
<keyword evidence="2 5" id="KW-0645">Protease</keyword>
<keyword evidence="6" id="KW-1185">Reference proteome</keyword>
<accession>A0A1H3SVN2</accession>
<dbReference type="Pfam" id="PF13365">
    <property type="entry name" value="Trypsin_2"/>
    <property type="match status" value="1"/>
</dbReference>
<reference evidence="6" key="1">
    <citation type="submission" date="2016-10" db="EMBL/GenBank/DDBJ databases">
        <authorList>
            <person name="Varghese N."/>
            <person name="Submissions S."/>
        </authorList>
    </citation>
    <scope>NUCLEOTIDE SEQUENCE [LARGE SCALE GENOMIC DNA]</scope>
    <source>
        <strain evidence="6">SP</strain>
    </source>
</reference>